<protein>
    <submittedName>
        <fullName evidence="2">Alpha/beta hydrolase</fullName>
    </submittedName>
</protein>
<dbReference type="InterPro" id="IPR029058">
    <property type="entry name" value="AB_hydrolase_fold"/>
</dbReference>
<dbReference type="SUPFAM" id="SSF53474">
    <property type="entry name" value="alpha/beta-Hydrolases"/>
    <property type="match status" value="1"/>
</dbReference>
<dbReference type="Pfam" id="PF08386">
    <property type="entry name" value="Abhydrolase_4"/>
    <property type="match status" value="1"/>
</dbReference>
<feature type="domain" description="Peptidase S33 tripeptidyl aminopeptidase-like C-terminal" evidence="1">
    <location>
        <begin position="38"/>
        <end position="131"/>
    </location>
</feature>
<dbReference type="EMBL" id="CP108036">
    <property type="protein sequence ID" value="WUN77228.1"/>
    <property type="molecule type" value="Genomic_DNA"/>
</dbReference>
<dbReference type="InterPro" id="IPR013595">
    <property type="entry name" value="Pept_S33_TAP-like_C"/>
</dbReference>
<proteinExistence type="predicted"/>
<keyword evidence="2" id="KW-0378">Hydrolase</keyword>
<sequence length="151" mass="16085">MAVNCADEPNRFLDQASPAAAQKEVARLEEAFRKASAVFGPHLLGLALTCAGRPAGTDFIRKIDRPGAPPMLPIATRGDPATAFEWTEETAERLGSGVVVAYEGEGHTGYLFSACVRGYVNRFLLDGQLPAGADHGRDLETTSSPWQARAA</sequence>
<evidence type="ECO:0000313" key="3">
    <source>
        <dbReference type="Proteomes" id="UP001432312"/>
    </source>
</evidence>
<dbReference type="Proteomes" id="UP001432312">
    <property type="component" value="Chromosome"/>
</dbReference>
<accession>A0ABZ1Q3J6</accession>
<reference evidence="2" key="1">
    <citation type="submission" date="2022-10" db="EMBL/GenBank/DDBJ databases">
        <title>The complete genomes of actinobacterial strains from the NBC collection.</title>
        <authorList>
            <person name="Joergensen T.S."/>
            <person name="Alvarez Arevalo M."/>
            <person name="Sterndorff E.B."/>
            <person name="Faurdal D."/>
            <person name="Vuksanovic O."/>
            <person name="Mourched A.-S."/>
            <person name="Charusanti P."/>
            <person name="Shaw S."/>
            <person name="Blin K."/>
            <person name="Weber T."/>
        </authorList>
    </citation>
    <scope>NUCLEOTIDE SEQUENCE</scope>
    <source>
        <strain evidence="2">NBC_00303</strain>
    </source>
</reference>
<dbReference type="GO" id="GO:0016787">
    <property type="term" value="F:hydrolase activity"/>
    <property type="evidence" value="ECO:0007669"/>
    <property type="project" value="UniProtKB-KW"/>
</dbReference>
<dbReference type="RefSeq" id="WP_328738329.1">
    <property type="nucleotide sequence ID" value="NZ_CP108036.1"/>
</dbReference>
<dbReference type="GeneID" id="95494606"/>
<name>A0ABZ1Q3J6_9ACTN</name>
<evidence type="ECO:0000313" key="2">
    <source>
        <dbReference type="EMBL" id="WUN77228.1"/>
    </source>
</evidence>
<keyword evidence="3" id="KW-1185">Reference proteome</keyword>
<evidence type="ECO:0000259" key="1">
    <source>
        <dbReference type="Pfam" id="PF08386"/>
    </source>
</evidence>
<organism evidence="2 3">
    <name type="scientific">Streptomyces erythrochromogenes</name>
    <dbReference type="NCBI Taxonomy" id="285574"/>
    <lineage>
        <taxon>Bacteria</taxon>
        <taxon>Bacillati</taxon>
        <taxon>Actinomycetota</taxon>
        <taxon>Actinomycetes</taxon>
        <taxon>Kitasatosporales</taxon>
        <taxon>Streptomycetaceae</taxon>
        <taxon>Streptomyces</taxon>
    </lineage>
</organism>
<gene>
    <name evidence="2" type="ORF">OHA91_01185</name>
</gene>